<keyword evidence="4" id="KW-0804">Transcription</keyword>
<dbReference type="InterPro" id="IPR036388">
    <property type="entry name" value="WH-like_DNA-bd_sf"/>
</dbReference>
<protein>
    <submittedName>
        <fullName evidence="6">Transcriptional regulator, LysR family protein</fullName>
    </submittedName>
</protein>
<evidence type="ECO:0000256" key="4">
    <source>
        <dbReference type="ARBA" id="ARBA00023163"/>
    </source>
</evidence>
<dbReference type="Proteomes" id="UP000006201">
    <property type="component" value="Unassembled WGS sequence"/>
</dbReference>
<dbReference type="InterPro" id="IPR036390">
    <property type="entry name" value="WH_DNA-bd_sf"/>
</dbReference>
<dbReference type="Gene3D" id="1.10.10.10">
    <property type="entry name" value="Winged helix-like DNA-binding domain superfamily/Winged helix DNA-binding domain"/>
    <property type="match status" value="1"/>
</dbReference>
<comment type="caution">
    <text evidence="6">The sequence shown here is derived from an EMBL/GenBank/DDBJ whole genome shotgun (WGS) entry which is preliminary data.</text>
</comment>
<dbReference type="HOGENOM" id="CLU_039613_16_2_6"/>
<dbReference type="PANTHER" id="PTHR30537">
    <property type="entry name" value="HTH-TYPE TRANSCRIPTIONAL REGULATOR"/>
    <property type="match status" value="1"/>
</dbReference>
<dbReference type="GO" id="GO:0003700">
    <property type="term" value="F:DNA-binding transcription factor activity"/>
    <property type="evidence" value="ECO:0007669"/>
    <property type="project" value="InterPro"/>
</dbReference>
<keyword evidence="2" id="KW-0805">Transcription regulation</keyword>
<accession>A4C3M9</accession>
<evidence type="ECO:0000313" key="7">
    <source>
        <dbReference type="Proteomes" id="UP000006201"/>
    </source>
</evidence>
<proteinExistence type="inferred from homology"/>
<evidence type="ECO:0000256" key="1">
    <source>
        <dbReference type="ARBA" id="ARBA00009437"/>
    </source>
</evidence>
<dbReference type="GO" id="GO:0043565">
    <property type="term" value="F:sequence-specific DNA binding"/>
    <property type="evidence" value="ECO:0007669"/>
    <property type="project" value="TreeGrafter"/>
</dbReference>
<dbReference type="InterPro" id="IPR000847">
    <property type="entry name" value="LysR_HTH_N"/>
</dbReference>
<reference evidence="6 7" key="1">
    <citation type="submission" date="2006-02" db="EMBL/GenBank/DDBJ databases">
        <authorList>
            <person name="Moran M.A."/>
            <person name="Kjelleberg S."/>
            <person name="Egan S."/>
            <person name="Saunders N."/>
            <person name="Thomas T."/>
            <person name="Ferriera S."/>
            <person name="Johnson J."/>
            <person name="Kravitz S."/>
            <person name="Halpern A."/>
            <person name="Remington K."/>
            <person name="Beeson K."/>
            <person name="Tran B."/>
            <person name="Rogers Y.-H."/>
            <person name="Friedman R."/>
            <person name="Venter J.C."/>
        </authorList>
    </citation>
    <scope>NUCLEOTIDE SEQUENCE [LARGE SCALE GENOMIC DNA]</scope>
    <source>
        <strain evidence="6 7">D2</strain>
    </source>
</reference>
<comment type="similarity">
    <text evidence="1">Belongs to the LysR transcriptional regulatory family.</text>
</comment>
<dbReference type="PROSITE" id="PS50931">
    <property type="entry name" value="HTH_LYSR"/>
    <property type="match status" value="1"/>
</dbReference>
<dbReference type="CDD" id="cd08422">
    <property type="entry name" value="PBP2_CrgA_like"/>
    <property type="match status" value="1"/>
</dbReference>
<dbReference type="InterPro" id="IPR005119">
    <property type="entry name" value="LysR_subst-bd"/>
</dbReference>
<dbReference type="FunFam" id="1.10.10.10:FF:000001">
    <property type="entry name" value="LysR family transcriptional regulator"/>
    <property type="match status" value="1"/>
</dbReference>
<sequence length="315" mass="34734">MNVSFEQLKSMVVFAQVVEQGNLTAAAKHIGLSRAVVSYHLKKLESQLGVKLLNRSTRSLSLTQAGNEYYQSCRIIAEQATLANQQMENLKHEPEGLLKITCPVNVGLQMVVPALNEFRRLYPKIELDVMLTDEVVNIMQEGIDLAIRGAPLVDSSLQASKLSTLATCLCGAPDYFKKRGRPTTPTDLEQHDWVIYKLTSGAIKLSKGSRSYSVAVKGTISTNNAAARTAFIEGGHGLGRIPVYDAWPKIQAGTLETILDDYQLSNIDIYGVFPPGSASSKKLRLLIDYLKEYFIRVDRQALQNNLLLANKGAYS</sequence>
<dbReference type="EMBL" id="AAOH01000001">
    <property type="protein sequence ID" value="EAR30161.1"/>
    <property type="molecule type" value="Genomic_DNA"/>
</dbReference>
<dbReference type="Pfam" id="PF03466">
    <property type="entry name" value="LysR_substrate"/>
    <property type="match status" value="1"/>
</dbReference>
<dbReference type="GO" id="GO:0006351">
    <property type="term" value="P:DNA-templated transcription"/>
    <property type="evidence" value="ECO:0007669"/>
    <property type="project" value="TreeGrafter"/>
</dbReference>
<dbReference type="PANTHER" id="PTHR30537:SF5">
    <property type="entry name" value="HTH-TYPE TRANSCRIPTIONAL ACTIVATOR TTDR-RELATED"/>
    <property type="match status" value="1"/>
</dbReference>
<dbReference type="eggNOG" id="COG0583">
    <property type="taxonomic scope" value="Bacteria"/>
</dbReference>
<evidence type="ECO:0000313" key="6">
    <source>
        <dbReference type="EMBL" id="EAR30161.1"/>
    </source>
</evidence>
<keyword evidence="3" id="KW-0238">DNA-binding</keyword>
<name>A4C3M9_9GAMM</name>
<dbReference type="SUPFAM" id="SSF53850">
    <property type="entry name" value="Periplasmic binding protein-like II"/>
    <property type="match status" value="1"/>
</dbReference>
<dbReference type="OrthoDB" id="9786526at2"/>
<dbReference type="SUPFAM" id="SSF46785">
    <property type="entry name" value="Winged helix' DNA-binding domain"/>
    <property type="match status" value="1"/>
</dbReference>
<evidence type="ECO:0000259" key="5">
    <source>
        <dbReference type="PROSITE" id="PS50931"/>
    </source>
</evidence>
<dbReference type="Gene3D" id="3.40.190.290">
    <property type="match status" value="1"/>
</dbReference>
<dbReference type="RefSeq" id="WP_009836462.1">
    <property type="nucleotide sequence ID" value="NZ_AAOH01000001.1"/>
</dbReference>
<dbReference type="InterPro" id="IPR058163">
    <property type="entry name" value="LysR-type_TF_proteobact-type"/>
</dbReference>
<evidence type="ECO:0000256" key="2">
    <source>
        <dbReference type="ARBA" id="ARBA00023015"/>
    </source>
</evidence>
<gene>
    <name evidence="6" type="ORF">PTD2_01291</name>
</gene>
<dbReference type="STRING" id="87626.PTD2_01291"/>
<keyword evidence="7" id="KW-1185">Reference proteome</keyword>
<dbReference type="Pfam" id="PF00126">
    <property type="entry name" value="HTH_1"/>
    <property type="match status" value="1"/>
</dbReference>
<organism evidence="6 7">
    <name type="scientific">Pseudoalteromonas tunicata D2</name>
    <dbReference type="NCBI Taxonomy" id="87626"/>
    <lineage>
        <taxon>Bacteria</taxon>
        <taxon>Pseudomonadati</taxon>
        <taxon>Pseudomonadota</taxon>
        <taxon>Gammaproteobacteria</taxon>
        <taxon>Alteromonadales</taxon>
        <taxon>Pseudoalteromonadaceae</taxon>
        <taxon>Pseudoalteromonas</taxon>
    </lineage>
</organism>
<feature type="domain" description="HTH lysR-type" evidence="5">
    <location>
        <begin position="6"/>
        <end position="63"/>
    </location>
</feature>
<evidence type="ECO:0000256" key="3">
    <source>
        <dbReference type="ARBA" id="ARBA00023125"/>
    </source>
</evidence>
<dbReference type="AlphaFoldDB" id="A4C3M9"/>